<dbReference type="EMBL" id="JARJLG010000011">
    <property type="protein sequence ID" value="KAJ7776923.1"/>
    <property type="molecule type" value="Genomic_DNA"/>
</dbReference>
<comment type="caution">
    <text evidence="2">The sequence shown here is derived from an EMBL/GenBank/DDBJ whole genome shotgun (WGS) entry which is preliminary data.</text>
</comment>
<dbReference type="Proteomes" id="UP001215280">
    <property type="component" value="Unassembled WGS sequence"/>
</dbReference>
<proteinExistence type="predicted"/>
<reference evidence="2" key="1">
    <citation type="submission" date="2023-03" db="EMBL/GenBank/DDBJ databases">
        <title>Massive genome expansion in bonnet fungi (Mycena s.s.) driven by repeated elements and novel gene families across ecological guilds.</title>
        <authorList>
            <consortium name="Lawrence Berkeley National Laboratory"/>
            <person name="Harder C.B."/>
            <person name="Miyauchi S."/>
            <person name="Viragh M."/>
            <person name="Kuo A."/>
            <person name="Thoen E."/>
            <person name="Andreopoulos B."/>
            <person name="Lu D."/>
            <person name="Skrede I."/>
            <person name="Drula E."/>
            <person name="Henrissat B."/>
            <person name="Morin E."/>
            <person name="Kohler A."/>
            <person name="Barry K."/>
            <person name="LaButti K."/>
            <person name="Morin E."/>
            <person name="Salamov A."/>
            <person name="Lipzen A."/>
            <person name="Mereny Z."/>
            <person name="Hegedus B."/>
            <person name="Baldrian P."/>
            <person name="Stursova M."/>
            <person name="Weitz H."/>
            <person name="Taylor A."/>
            <person name="Grigoriev I.V."/>
            <person name="Nagy L.G."/>
            <person name="Martin F."/>
            <person name="Kauserud H."/>
        </authorList>
    </citation>
    <scope>NUCLEOTIDE SEQUENCE</scope>
    <source>
        <strain evidence="2">CBHHK188m</strain>
    </source>
</reference>
<name>A0AAD7K285_9AGAR</name>
<evidence type="ECO:0000313" key="2">
    <source>
        <dbReference type="EMBL" id="KAJ7776923.1"/>
    </source>
</evidence>
<evidence type="ECO:0000313" key="3">
    <source>
        <dbReference type="Proteomes" id="UP001215280"/>
    </source>
</evidence>
<sequence>MATFPQVDIEHGLTEEDALWTENRETEEHAAERAQTVLDQIFRDDKNAICVIPVIIEATSSITTSTKFV</sequence>
<protein>
    <submittedName>
        <fullName evidence="2">Uncharacterized protein</fullName>
    </submittedName>
</protein>
<gene>
    <name evidence="2" type="ORF">DFH07DRAFT_951541</name>
</gene>
<dbReference type="AlphaFoldDB" id="A0AAD7K285"/>
<feature type="region of interest" description="Disordered" evidence="1">
    <location>
        <begin position="1"/>
        <end position="27"/>
    </location>
</feature>
<evidence type="ECO:0000256" key="1">
    <source>
        <dbReference type="SAM" id="MobiDB-lite"/>
    </source>
</evidence>
<keyword evidence="3" id="KW-1185">Reference proteome</keyword>
<organism evidence="2 3">
    <name type="scientific">Mycena maculata</name>
    <dbReference type="NCBI Taxonomy" id="230809"/>
    <lineage>
        <taxon>Eukaryota</taxon>
        <taxon>Fungi</taxon>
        <taxon>Dikarya</taxon>
        <taxon>Basidiomycota</taxon>
        <taxon>Agaricomycotina</taxon>
        <taxon>Agaricomycetes</taxon>
        <taxon>Agaricomycetidae</taxon>
        <taxon>Agaricales</taxon>
        <taxon>Marasmiineae</taxon>
        <taxon>Mycenaceae</taxon>
        <taxon>Mycena</taxon>
    </lineage>
</organism>
<accession>A0AAD7K285</accession>